<feature type="binding site" evidence="12">
    <location>
        <begin position="40"/>
        <end position="41"/>
    </location>
    <ligand>
        <name>mRNA</name>
        <dbReference type="ChEBI" id="CHEBI:33699"/>
    </ligand>
</feature>
<evidence type="ECO:0000256" key="7">
    <source>
        <dbReference type="ARBA" id="ARBA00022884"/>
    </source>
</evidence>
<keyword evidence="7" id="KW-0694">RNA-binding</keyword>
<dbReference type="AlphaFoldDB" id="A0A6G1SDN2"/>
<dbReference type="EMBL" id="GGYP01003259">
    <property type="protein sequence ID" value="MDE48030.1"/>
    <property type="molecule type" value="Transcribed_RNA"/>
</dbReference>
<dbReference type="EC" id="2.1.1.56" evidence="2"/>
<evidence type="ECO:0000256" key="3">
    <source>
        <dbReference type="ARBA" id="ARBA00022603"/>
    </source>
</evidence>
<evidence type="ECO:0000313" key="14">
    <source>
        <dbReference type="EMBL" id="MDE48030.1"/>
    </source>
</evidence>
<organism evidence="14">
    <name type="scientific">Aceria tosichella</name>
    <name type="common">wheat curl mite</name>
    <dbReference type="NCBI Taxonomy" id="561515"/>
    <lineage>
        <taxon>Eukaryota</taxon>
        <taxon>Metazoa</taxon>
        <taxon>Ecdysozoa</taxon>
        <taxon>Arthropoda</taxon>
        <taxon>Chelicerata</taxon>
        <taxon>Arachnida</taxon>
        <taxon>Acari</taxon>
        <taxon>Acariformes</taxon>
        <taxon>Trombidiformes</taxon>
        <taxon>Prostigmata</taxon>
        <taxon>Eupodina</taxon>
        <taxon>Eriophyoidea</taxon>
        <taxon>Eriophyidae</taxon>
        <taxon>Eriophyinae</taxon>
        <taxon>Aceriini</taxon>
        <taxon>Aceria</taxon>
    </lineage>
</organism>
<feature type="binding site" evidence="11">
    <location>
        <position position="154"/>
    </location>
    <ligand>
        <name>S-adenosyl-L-methionine</name>
        <dbReference type="ChEBI" id="CHEBI:59789"/>
    </ligand>
</feature>
<dbReference type="Pfam" id="PF03291">
    <property type="entry name" value="mRNA_G-N7_MeTrfase"/>
    <property type="match status" value="1"/>
</dbReference>
<feature type="binding site" evidence="11">
    <location>
        <position position="149"/>
    </location>
    <ligand>
        <name>S-adenosyl-L-methionine</name>
        <dbReference type="ChEBI" id="CHEBI:59789"/>
    </ligand>
</feature>
<keyword evidence="9" id="KW-0539">Nucleus</keyword>
<dbReference type="InterPro" id="IPR016899">
    <property type="entry name" value="mRNA_G-N7_MeTrfase_euk"/>
</dbReference>
<protein>
    <recommendedName>
        <fullName evidence="2">mRNA (guanine-N(7))-methyltransferase</fullName>
        <ecNumber evidence="2">2.1.1.56</ecNumber>
    </recommendedName>
</protein>
<name>A0A6G1SDN2_9ACAR</name>
<feature type="site" description="mRNA cap binding" evidence="12">
    <location>
        <position position="239"/>
    </location>
</feature>
<dbReference type="CDD" id="cd02440">
    <property type="entry name" value="AdoMet_MTases"/>
    <property type="match status" value="1"/>
</dbReference>
<keyword evidence="6" id="KW-0949">S-adenosyl-L-methionine</keyword>
<dbReference type="GO" id="GO:0003723">
    <property type="term" value="F:RNA binding"/>
    <property type="evidence" value="ECO:0007669"/>
    <property type="project" value="UniProtKB-KW"/>
</dbReference>
<dbReference type="PANTHER" id="PTHR12189:SF2">
    <property type="entry name" value="MRNA CAP GUANINE-N7 METHYLTRANSFERASE"/>
    <property type="match status" value="1"/>
</dbReference>
<dbReference type="InterPro" id="IPR029063">
    <property type="entry name" value="SAM-dependent_MTases_sf"/>
</dbReference>
<dbReference type="InterPro" id="IPR004971">
    <property type="entry name" value="mRNA_G-N7_MeTrfase_dom"/>
</dbReference>
<feature type="binding site" evidence="11">
    <location>
        <position position="44"/>
    </location>
    <ligand>
        <name>S-adenosyl-L-methionine</name>
        <dbReference type="ChEBI" id="CHEBI:59789"/>
    </ligand>
</feature>
<feature type="domain" description="MRNA cap 0 methyltransferase" evidence="13">
    <location>
        <begin position="31"/>
        <end position="321"/>
    </location>
</feature>
<evidence type="ECO:0000256" key="4">
    <source>
        <dbReference type="ARBA" id="ARBA00022664"/>
    </source>
</evidence>
<feature type="site" description="mRNA cap binding" evidence="12">
    <location>
        <position position="74"/>
    </location>
</feature>
<feature type="binding site" evidence="11">
    <location>
        <position position="94"/>
    </location>
    <ligand>
        <name>S-adenosyl-L-methionine</name>
        <dbReference type="ChEBI" id="CHEBI:59789"/>
    </ligand>
</feature>
<feature type="binding site" evidence="11">
    <location>
        <position position="124"/>
    </location>
    <ligand>
        <name>S-adenosyl-L-methionine</name>
        <dbReference type="ChEBI" id="CHEBI:59789"/>
    </ligand>
</feature>
<dbReference type="GO" id="GO:0004482">
    <property type="term" value="F:mRNA 5'-cap (guanine-N7-)-methyltransferase activity"/>
    <property type="evidence" value="ECO:0007669"/>
    <property type="project" value="UniProtKB-EC"/>
</dbReference>
<dbReference type="GO" id="GO:0005634">
    <property type="term" value="C:nucleus"/>
    <property type="evidence" value="ECO:0007669"/>
    <property type="project" value="UniProtKB-SubCell"/>
</dbReference>
<keyword evidence="8 12" id="KW-0506">mRNA capping</keyword>
<evidence type="ECO:0000256" key="9">
    <source>
        <dbReference type="ARBA" id="ARBA00023242"/>
    </source>
</evidence>
<dbReference type="PROSITE" id="PS51562">
    <property type="entry name" value="RNA_CAP0_MT"/>
    <property type="match status" value="1"/>
</dbReference>
<feature type="site" description="mRNA cap binding" evidence="12">
    <location>
        <position position="153"/>
    </location>
</feature>
<evidence type="ECO:0000256" key="8">
    <source>
        <dbReference type="ARBA" id="ARBA00023042"/>
    </source>
</evidence>
<dbReference type="PANTHER" id="PTHR12189">
    <property type="entry name" value="MRNA GUANINE-7- METHYLTRANSFERASE"/>
    <property type="match status" value="1"/>
</dbReference>
<keyword evidence="5 14" id="KW-0808">Transferase</keyword>
<gene>
    <name evidence="14" type="primary">rnmt</name>
    <name evidence="14" type="ORF">g.1716</name>
</gene>
<evidence type="ECO:0000256" key="10">
    <source>
        <dbReference type="ARBA" id="ARBA00044712"/>
    </source>
</evidence>
<evidence type="ECO:0000256" key="1">
    <source>
        <dbReference type="ARBA" id="ARBA00004123"/>
    </source>
</evidence>
<feature type="site" description="mRNA cap binding" evidence="12">
    <location>
        <position position="106"/>
    </location>
</feature>
<dbReference type="PIRSF" id="PIRSF028762">
    <property type="entry name" value="ABD1"/>
    <property type="match status" value="1"/>
</dbReference>
<reference evidence="14" key="1">
    <citation type="submission" date="2018-10" db="EMBL/GenBank/DDBJ databases">
        <title>Transcriptome assembly of Aceria tosichella (Wheat curl mite) Type 2.</title>
        <authorList>
            <person name="Scully E.D."/>
            <person name="Geib S.M."/>
            <person name="Palmer N.A."/>
            <person name="Gupta A.K."/>
            <person name="Sarath G."/>
            <person name="Tatineni S."/>
        </authorList>
    </citation>
    <scope>NUCLEOTIDE SEQUENCE</scope>
    <source>
        <strain evidence="14">LincolnNE</strain>
    </source>
</reference>
<comment type="catalytic activity">
    <reaction evidence="10">
        <text>a 5'-end (5'-triphosphoguanosine)-ribonucleoside in mRNA + S-adenosyl-L-methionine = a 5'-end (N(7)-methyl 5'-triphosphoguanosine)-ribonucleoside in mRNA + S-adenosyl-L-homocysteine</text>
        <dbReference type="Rhea" id="RHEA:67008"/>
        <dbReference type="Rhea" id="RHEA-COMP:17166"/>
        <dbReference type="Rhea" id="RHEA-COMP:17167"/>
        <dbReference type="ChEBI" id="CHEBI:57856"/>
        <dbReference type="ChEBI" id="CHEBI:59789"/>
        <dbReference type="ChEBI" id="CHEBI:156461"/>
        <dbReference type="ChEBI" id="CHEBI:167617"/>
        <dbReference type="EC" id="2.1.1.56"/>
    </reaction>
</comment>
<keyword evidence="4" id="KW-0507">mRNA processing</keyword>
<dbReference type="SUPFAM" id="SSF53335">
    <property type="entry name" value="S-adenosyl-L-methionine-dependent methyltransferases"/>
    <property type="match status" value="1"/>
</dbReference>
<feature type="site" description="mRNA cap binding" evidence="12">
    <location>
        <position position="313"/>
    </location>
</feature>
<keyword evidence="3 14" id="KW-0489">Methyltransferase</keyword>
<dbReference type="InterPro" id="IPR039753">
    <property type="entry name" value="RG7MT1"/>
</dbReference>
<evidence type="ECO:0000256" key="11">
    <source>
        <dbReference type="PIRSR" id="PIRSR028762-1"/>
    </source>
</evidence>
<sequence length="324" mass="37139">MASGRQDFATGVVAQHYNQVEQRGIRERKKSAIIELRNFNNAMKSLLQYQAIKFTNSSFPSREPLRVLDLGCGKGGDLPKYIYSGQVGLIVGVDIADVSIEQCIDRYKKHTMPRRPRGEFFVADLTRVDIGPKLKEHNCPEKFHIASSQFSIHYSFESLEQAIKYISNAANNLQKHGVFIGTYPDGPKLLKLARLSADPGVYEVDDVLSVRFSPEDLKNPKPFGTKYHFKLKEVVDCPEFLTHPEILESVMTSLGFYKVFDRSFEEQIKETHKSPADKDKFKELFEKHKALKFDFELGKATLSETMWSVASLYRCFCYRKLRDD</sequence>
<comment type="subcellular location">
    <subcellularLocation>
        <location evidence="1">Nucleus</location>
    </subcellularLocation>
</comment>
<evidence type="ECO:0000256" key="5">
    <source>
        <dbReference type="ARBA" id="ARBA00022679"/>
    </source>
</evidence>
<feature type="binding site" evidence="11">
    <location>
        <position position="71"/>
    </location>
    <ligand>
        <name>S-adenosyl-L-methionine</name>
        <dbReference type="ChEBI" id="CHEBI:59789"/>
    </ligand>
</feature>
<evidence type="ECO:0000259" key="13">
    <source>
        <dbReference type="PROSITE" id="PS51562"/>
    </source>
</evidence>
<dbReference type="Gene3D" id="3.40.50.150">
    <property type="entry name" value="Vaccinia Virus protein VP39"/>
    <property type="match status" value="1"/>
</dbReference>
<evidence type="ECO:0000256" key="2">
    <source>
        <dbReference type="ARBA" id="ARBA00011926"/>
    </source>
</evidence>
<proteinExistence type="predicted"/>
<feature type="site" description="mRNA cap binding" evidence="12">
    <location>
        <position position="80"/>
    </location>
</feature>
<evidence type="ECO:0000256" key="6">
    <source>
        <dbReference type="ARBA" id="ARBA00022691"/>
    </source>
</evidence>
<accession>A0A6G1SDN2</accession>
<evidence type="ECO:0000256" key="12">
    <source>
        <dbReference type="PIRSR" id="PIRSR028762-2"/>
    </source>
</evidence>